<feature type="domain" description="Bro-N" evidence="1">
    <location>
        <begin position="1"/>
        <end position="105"/>
    </location>
</feature>
<accession>A0A3G6IT63</accession>
<evidence type="ECO:0000259" key="1">
    <source>
        <dbReference type="PROSITE" id="PS51750"/>
    </source>
</evidence>
<dbReference type="KEGG" id="cpso:CPPEL_03030"/>
<evidence type="ECO:0000313" key="3">
    <source>
        <dbReference type="Proteomes" id="UP000271426"/>
    </source>
</evidence>
<organism evidence="2 3">
    <name type="scientific">Corynebacterium pseudopelargi</name>
    <dbReference type="NCBI Taxonomy" id="2080757"/>
    <lineage>
        <taxon>Bacteria</taxon>
        <taxon>Bacillati</taxon>
        <taxon>Actinomycetota</taxon>
        <taxon>Actinomycetes</taxon>
        <taxon>Mycobacteriales</taxon>
        <taxon>Corynebacteriaceae</taxon>
        <taxon>Corynebacterium</taxon>
    </lineage>
</organism>
<dbReference type="GO" id="GO:0003677">
    <property type="term" value="F:DNA binding"/>
    <property type="evidence" value="ECO:0007669"/>
    <property type="project" value="InterPro"/>
</dbReference>
<evidence type="ECO:0000313" key="2">
    <source>
        <dbReference type="EMBL" id="AZA08737.1"/>
    </source>
</evidence>
<dbReference type="Proteomes" id="UP000271426">
    <property type="component" value="Chromosome"/>
</dbReference>
<dbReference type="PROSITE" id="PS51750">
    <property type="entry name" value="BRO_N"/>
    <property type="match status" value="1"/>
</dbReference>
<dbReference type="InterPro" id="IPR003497">
    <property type="entry name" value="BRO_N_domain"/>
</dbReference>
<dbReference type="SMART" id="SM01040">
    <property type="entry name" value="Bro-N"/>
    <property type="match status" value="1"/>
</dbReference>
<keyword evidence="3" id="KW-1185">Reference proteome</keyword>
<dbReference type="Pfam" id="PF03374">
    <property type="entry name" value="ANT"/>
    <property type="match status" value="1"/>
</dbReference>
<proteinExistence type="predicted"/>
<sequence>MDLQKFDFKGHGVRVIADDPHNPRWVAKDVAVALGYKNPADAVSRHCRGVANHDPIQDRLGRTQNVRTITEPDLYRLIVGSDLETAQEFERMVFEEVLPTIRKHGTYATDQALDEWLNDPDSMIQALTALKDEREKRRVLEQEAVANAPKVEYHDAFVADSDLMTFRDFANRAGVSEKALREVLMKRKWIYARTFERWSNKKRAKIHEYQYRAYADKKNYFQLVTHHDAPRVNGEPRRTLKLTPAGAAAVNRQLKIWGLV</sequence>
<dbReference type="PANTHER" id="PTHR36180">
    <property type="entry name" value="DNA-BINDING PROTEIN-RELATED-RELATED"/>
    <property type="match status" value="1"/>
</dbReference>
<dbReference type="AlphaFoldDB" id="A0A3G6IT63"/>
<protein>
    <recommendedName>
        <fullName evidence="1">Bro-N domain-containing protein</fullName>
    </recommendedName>
</protein>
<name>A0A3G6IT63_9CORY</name>
<dbReference type="EMBL" id="CP033898">
    <property type="protein sequence ID" value="AZA08737.1"/>
    <property type="molecule type" value="Genomic_DNA"/>
</dbReference>
<gene>
    <name evidence="2" type="ORF">CPPEL_03030</name>
</gene>
<reference evidence="2 3" key="1">
    <citation type="submission" date="2018-11" db="EMBL/GenBank/DDBJ databases">
        <authorList>
            <person name="Kleinhagauer T."/>
            <person name="Glaeser S.P."/>
            <person name="Spergser J."/>
            <person name="Ruckert C."/>
            <person name="Kaempfer P."/>
            <person name="Busse H.-J."/>
        </authorList>
    </citation>
    <scope>NUCLEOTIDE SEQUENCE [LARGE SCALE GENOMIC DNA]</scope>
    <source>
        <strain evidence="2 3">812CH</strain>
    </source>
</reference>
<dbReference type="PANTHER" id="PTHR36180:SF2">
    <property type="entry name" value="BRO FAMILY PROTEIN"/>
    <property type="match status" value="1"/>
</dbReference>
<dbReference type="Pfam" id="PF02498">
    <property type="entry name" value="Bro-N"/>
    <property type="match status" value="1"/>
</dbReference>
<dbReference type="InterPro" id="IPR005039">
    <property type="entry name" value="Ant_C"/>
</dbReference>